<evidence type="ECO:0000313" key="8">
    <source>
        <dbReference type="Proteomes" id="UP000284543"/>
    </source>
</evidence>
<dbReference type="EMBL" id="QRZM01000003">
    <property type="protein sequence ID" value="RGV76703.1"/>
    <property type="molecule type" value="Genomic_DNA"/>
</dbReference>
<dbReference type="PROSITE" id="PS51257">
    <property type="entry name" value="PROKAR_LIPOPROTEIN"/>
    <property type="match status" value="1"/>
</dbReference>
<keyword evidence="3 6" id="KW-0812">Transmembrane</keyword>
<feature type="transmembrane region" description="Helical" evidence="6">
    <location>
        <begin position="258"/>
        <end position="277"/>
    </location>
</feature>
<evidence type="ECO:0000256" key="1">
    <source>
        <dbReference type="ARBA" id="ARBA00004651"/>
    </source>
</evidence>
<dbReference type="RefSeq" id="WP_118018351.1">
    <property type="nucleotide sequence ID" value="NZ_CAUFHZ010000028.1"/>
</dbReference>
<name>A0A412Z9I3_9FIRM</name>
<proteinExistence type="predicted"/>
<dbReference type="InterPro" id="IPR051679">
    <property type="entry name" value="DASS-Related_Transporters"/>
</dbReference>
<feature type="transmembrane region" description="Helical" evidence="6">
    <location>
        <begin position="167"/>
        <end position="190"/>
    </location>
</feature>
<feature type="transmembrane region" description="Helical" evidence="6">
    <location>
        <begin position="283"/>
        <end position="301"/>
    </location>
</feature>
<protein>
    <submittedName>
        <fullName evidence="7">YfcC family protein</fullName>
    </submittedName>
</protein>
<keyword evidence="4 6" id="KW-1133">Transmembrane helix</keyword>
<comment type="caution">
    <text evidence="7">The sequence shown here is derived from an EMBL/GenBank/DDBJ whole genome shotgun (WGS) entry which is preliminary data.</text>
</comment>
<feature type="transmembrane region" description="Helical" evidence="6">
    <location>
        <begin position="202"/>
        <end position="220"/>
    </location>
</feature>
<evidence type="ECO:0000256" key="3">
    <source>
        <dbReference type="ARBA" id="ARBA00022692"/>
    </source>
</evidence>
<keyword evidence="5 6" id="KW-0472">Membrane</keyword>
<evidence type="ECO:0000256" key="6">
    <source>
        <dbReference type="SAM" id="Phobius"/>
    </source>
</evidence>
<sequence length="465" mass="50437">MTKDKQKANKPLNPFVPLVLMVLACAIVSYFVIPGAYDRETVDGVTRVLADSYHATERTPVSFFNIFRSIPEGLTASANMMFCVMLIGGIVEIYKRTNTVGAAINSVLKASERMSSQVIIAIVMIVFFIFGGILGWSEHIIPFVPIIVSLALSLGYDSLVGMAISGFACLISFAVAPFNVYTVGISHTIAELPMFSGWELRIAALVCVWILSLVWVMRYAKKVKADPSKSLVKDVDTSSLRIPVDPGLKFDLPKKVSVISLSISILVTIYGILNLSWSYTEMAATFMIGGIVSAAINRVNLDDGINMVLDGARGAFSGALIIGVARAVQWTMTNGGLVDPLVHGLSNLMRSASAYVSTVGMFIVNFFVNALIPSGSGQATAVMPIMVPLADMLHITRQTAVLAFQFGDGISNTFWFTNGTLLIYLSLGKVPLKSWYKFILPLHGLFLILQLIFLFVAVQIGYGPF</sequence>
<evidence type="ECO:0000313" key="7">
    <source>
        <dbReference type="EMBL" id="RGV76703.1"/>
    </source>
</evidence>
<feature type="transmembrane region" description="Helical" evidence="6">
    <location>
        <begin position="74"/>
        <end position="94"/>
    </location>
</feature>
<keyword evidence="2" id="KW-1003">Cell membrane</keyword>
<evidence type="ECO:0000256" key="2">
    <source>
        <dbReference type="ARBA" id="ARBA00022475"/>
    </source>
</evidence>
<dbReference type="PANTHER" id="PTHR43652:SF2">
    <property type="entry name" value="BASIC AMINO ACID ANTIPORTER YFCC-RELATED"/>
    <property type="match status" value="1"/>
</dbReference>
<feature type="transmembrane region" description="Helical" evidence="6">
    <location>
        <begin position="352"/>
        <end position="372"/>
    </location>
</feature>
<comment type="subcellular location">
    <subcellularLocation>
        <location evidence="1">Cell membrane</location>
        <topology evidence="1">Multi-pass membrane protein</topology>
    </subcellularLocation>
</comment>
<dbReference type="GO" id="GO:0005886">
    <property type="term" value="C:plasma membrane"/>
    <property type="evidence" value="ECO:0007669"/>
    <property type="project" value="UniProtKB-SubCell"/>
</dbReference>
<feature type="transmembrane region" description="Helical" evidence="6">
    <location>
        <begin position="115"/>
        <end position="134"/>
    </location>
</feature>
<dbReference type="InterPro" id="IPR018385">
    <property type="entry name" value="C4_dicarb_anaerob_car-like"/>
</dbReference>
<accession>A0A412Z9I3</accession>
<gene>
    <name evidence="7" type="ORF">DWW02_09060</name>
</gene>
<feature type="transmembrane region" description="Helical" evidence="6">
    <location>
        <begin position="313"/>
        <end position="332"/>
    </location>
</feature>
<dbReference type="Proteomes" id="UP000284543">
    <property type="component" value="Unassembled WGS sequence"/>
</dbReference>
<organism evidence="7 8">
    <name type="scientific">Enterocloster bolteae</name>
    <dbReference type="NCBI Taxonomy" id="208479"/>
    <lineage>
        <taxon>Bacteria</taxon>
        <taxon>Bacillati</taxon>
        <taxon>Bacillota</taxon>
        <taxon>Clostridia</taxon>
        <taxon>Lachnospirales</taxon>
        <taxon>Lachnospiraceae</taxon>
        <taxon>Enterocloster</taxon>
    </lineage>
</organism>
<feature type="transmembrane region" description="Helical" evidence="6">
    <location>
        <begin position="12"/>
        <end position="33"/>
    </location>
</feature>
<evidence type="ECO:0000256" key="5">
    <source>
        <dbReference type="ARBA" id="ARBA00023136"/>
    </source>
</evidence>
<feature type="transmembrane region" description="Helical" evidence="6">
    <location>
        <begin position="439"/>
        <end position="462"/>
    </location>
</feature>
<dbReference type="Pfam" id="PF03606">
    <property type="entry name" value="DcuC"/>
    <property type="match status" value="1"/>
</dbReference>
<dbReference type="PANTHER" id="PTHR43652">
    <property type="entry name" value="BASIC AMINO ACID ANTIPORTER YFCC-RELATED"/>
    <property type="match status" value="1"/>
</dbReference>
<dbReference type="AlphaFoldDB" id="A0A412Z9I3"/>
<evidence type="ECO:0000256" key="4">
    <source>
        <dbReference type="ARBA" id="ARBA00022989"/>
    </source>
</evidence>
<feature type="transmembrane region" description="Helical" evidence="6">
    <location>
        <begin position="140"/>
        <end position="160"/>
    </location>
</feature>
<reference evidence="7 8" key="1">
    <citation type="submission" date="2018-08" db="EMBL/GenBank/DDBJ databases">
        <title>A genome reference for cultivated species of the human gut microbiota.</title>
        <authorList>
            <person name="Zou Y."/>
            <person name="Xue W."/>
            <person name="Luo G."/>
        </authorList>
    </citation>
    <scope>NUCLEOTIDE SEQUENCE [LARGE SCALE GENOMIC DNA]</scope>
    <source>
        <strain evidence="7 8">AF14-18</strain>
    </source>
</reference>